<protein>
    <submittedName>
        <fullName evidence="2">Uncharacterized protein</fullName>
    </submittedName>
</protein>
<name>A0ABP0W2H5_9BRYO</name>
<feature type="region of interest" description="Disordered" evidence="1">
    <location>
        <begin position="120"/>
        <end position="152"/>
    </location>
</feature>
<dbReference type="Proteomes" id="UP001497444">
    <property type="component" value="Chromosome 13"/>
</dbReference>
<keyword evidence="3" id="KW-1185">Reference proteome</keyword>
<proteinExistence type="predicted"/>
<evidence type="ECO:0000313" key="2">
    <source>
        <dbReference type="EMBL" id="CAK9260401.1"/>
    </source>
</evidence>
<sequence length="248" mass="26509">MAGSIRDLETKKKKKNVLASTEAAAPVQLTAKTSSSPPIMTSEEVMSECRKQSSSQGRISRVLPCSLLSRSSCTSLHFSAVKGCQSAKKCSRSPASVVDKGCNTDELVIIRSTSSIGLPPIMEDSSLKSKPALAEASDDTNTSVDSSDQGLSPLRTETQRYYCDHDASSPVIPSIPPPEQSRAAVPESQSCSTEAASSSNESCSIERNRIAASNLVEFYLSGGGKNTLRRPLCLDFTGWKAWCKLHLS</sequence>
<evidence type="ECO:0000313" key="3">
    <source>
        <dbReference type="Proteomes" id="UP001497444"/>
    </source>
</evidence>
<evidence type="ECO:0000256" key="1">
    <source>
        <dbReference type="SAM" id="MobiDB-lite"/>
    </source>
</evidence>
<organism evidence="2 3">
    <name type="scientific">Sphagnum jensenii</name>
    <dbReference type="NCBI Taxonomy" id="128206"/>
    <lineage>
        <taxon>Eukaryota</taxon>
        <taxon>Viridiplantae</taxon>
        <taxon>Streptophyta</taxon>
        <taxon>Embryophyta</taxon>
        <taxon>Bryophyta</taxon>
        <taxon>Sphagnophytina</taxon>
        <taxon>Sphagnopsida</taxon>
        <taxon>Sphagnales</taxon>
        <taxon>Sphagnaceae</taxon>
        <taxon>Sphagnum</taxon>
    </lineage>
</organism>
<reference evidence="2" key="1">
    <citation type="submission" date="2024-02" db="EMBL/GenBank/DDBJ databases">
        <authorList>
            <consortium name="ELIXIR-Norway"/>
            <consortium name="Elixir Norway"/>
        </authorList>
    </citation>
    <scope>NUCLEOTIDE SEQUENCE</scope>
</reference>
<accession>A0ABP0W2H5</accession>
<gene>
    <name evidence="2" type="ORF">CSSPJE1EN1_LOCUS5879</name>
</gene>
<feature type="compositionally biased region" description="Low complexity" evidence="1">
    <location>
        <begin position="139"/>
        <end position="148"/>
    </location>
</feature>
<dbReference type="EMBL" id="OZ020108">
    <property type="protein sequence ID" value="CAK9260401.1"/>
    <property type="molecule type" value="Genomic_DNA"/>
</dbReference>
<feature type="compositionally biased region" description="Low complexity" evidence="1">
    <location>
        <begin position="187"/>
        <end position="198"/>
    </location>
</feature>
<feature type="region of interest" description="Disordered" evidence="1">
    <location>
        <begin position="167"/>
        <end position="198"/>
    </location>
</feature>